<evidence type="ECO:0000256" key="2">
    <source>
        <dbReference type="SAM" id="SignalP"/>
    </source>
</evidence>
<protein>
    <submittedName>
        <fullName evidence="3">Uncharacterized protein</fullName>
    </submittedName>
</protein>
<dbReference type="AlphaFoldDB" id="A0A095TV13"/>
<gene>
    <name evidence="3" type="ORF">Y5S_00695</name>
</gene>
<organism evidence="3 4">
    <name type="scientific">Alcanivorax nanhaiticus</name>
    <dbReference type="NCBI Taxonomy" id="1177154"/>
    <lineage>
        <taxon>Bacteria</taxon>
        <taxon>Pseudomonadati</taxon>
        <taxon>Pseudomonadota</taxon>
        <taxon>Gammaproteobacteria</taxon>
        <taxon>Oceanospirillales</taxon>
        <taxon>Alcanivoracaceae</taxon>
        <taxon>Alcanivorax</taxon>
    </lineage>
</organism>
<reference evidence="3 4" key="1">
    <citation type="submission" date="2012-09" db="EMBL/GenBank/DDBJ databases">
        <title>Genome Sequence of alkane-degrading Bacterium Alcanivorax sp. 19-m-6.</title>
        <authorList>
            <person name="Lai Q."/>
            <person name="Shao Z."/>
        </authorList>
    </citation>
    <scope>NUCLEOTIDE SEQUENCE [LARGE SCALE GENOMIC DNA]</scope>
    <source>
        <strain evidence="3 4">19-m-6</strain>
    </source>
</reference>
<sequence>MLRKTFLCLSLTLIPLVHADDFSQWKAAHEQNFQAHLSSQQKQFRKMLEDDWAAFTGQQGEVRDPVPKPVDPPVLVKEDEPEPQPAPKPPEPKPPAPVVPPAGDTVLFIGHRLTPPSWSVSLPGNYRSEAALVDAYTALATSDYQATLSWLENNRKALSLGDWGLWQLIRMVTEGHAARADDATLMQWFLLVEMGRDVRLGYADQQVVLLTHVQQMLYGRSYYTLDGQKYYDLADAIEGGVSLHIHGEQSDADSFDLAFHQHPVTNPDYGQRELRHGDNQLTFEFDRELARYYGNYPIMDLKYYFAAPFSDSVLASLQSSWASLDDRYESDLDKLNALMQLIQFGLVYETDQEQFGREHYQLPEELLFNPAADCEDRAIFFTKAVRVLFRMDTVGLLYPGHVAAAVALPGSGSRLTFAGRSYLVTDPTYIGSRAGDSMPKYQRASPEVITF</sequence>
<proteinExistence type="predicted"/>
<feature type="chain" id="PRO_5001918555" evidence="2">
    <location>
        <begin position="20"/>
        <end position="451"/>
    </location>
</feature>
<accession>A0A095TV13</accession>
<dbReference type="RefSeq" id="WP_035230432.1">
    <property type="nucleotide sequence ID" value="NZ_ARXV01000002.1"/>
</dbReference>
<dbReference type="Gene3D" id="3.10.620.30">
    <property type="match status" value="1"/>
</dbReference>
<keyword evidence="4" id="KW-1185">Reference proteome</keyword>
<evidence type="ECO:0000313" key="3">
    <source>
        <dbReference type="EMBL" id="KGD66223.1"/>
    </source>
</evidence>
<dbReference type="Proteomes" id="UP000029444">
    <property type="component" value="Unassembled WGS sequence"/>
</dbReference>
<dbReference type="PATRIC" id="fig|1177154.3.peg.699"/>
<name>A0A095TV13_9GAMM</name>
<dbReference type="eggNOG" id="COG1305">
    <property type="taxonomic scope" value="Bacteria"/>
</dbReference>
<dbReference type="OrthoDB" id="9816224at2"/>
<evidence type="ECO:0000256" key="1">
    <source>
        <dbReference type="SAM" id="MobiDB-lite"/>
    </source>
</evidence>
<feature type="region of interest" description="Disordered" evidence="1">
    <location>
        <begin position="56"/>
        <end position="101"/>
    </location>
</feature>
<dbReference type="EMBL" id="ARXV01000002">
    <property type="protein sequence ID" value="KGD66223.1"/>
    <property type="molecule type" value="Genomic_DNA"/>
</dbReference>
<comment type="caution">
    <text evidence="3">The sequence shown here is derived from an EMBL/GenBank/DDBJ whole genome shotgun (WGS) entry which is preliminary data.</text>
</comment>
<feature type="compositionally biased region" description="Pro residues" evidence="1">
    <location>
        <begin position="83"/>
        <end position="100"/>
    </location>
</feature>
<evidence type="ECO:0000313" key="4">
    <source>
        <dbReference type="Proteomes" id="UP000029444"/>
    </source>
</evidence>
<keyword evidence="2" id="KW-0732">Signal</keyword>
<dbReference type="STRING" id="1177154.Y5S_00695"/>
<feature type="signal peptide" evidence="2">
    <location>
        <begin position="1"/>
        <end position="19"/>
    </location>
</feature>